<accession>A0ACC0ZD90</accession>
<proteinExistence type="predicted"/>
<gene>
    <name evidence="1" type="ORF">Pint_16047</name>
</gene>
<sequence>MEPMKSKATEMFSFPRKNSSGDIDGVDMNVEEWEIRPGGMLVQRRNSESNQTSVQVPTIKVRVKYGSTYHEVCINSIASFGELKKMLAEHTGLHHQDQKLIYKKKERDSKLYLDVAGVKNG</sequence>
<evidence type="ECO:0000313" key="2">
    <source>
        <dbReference type="Proteomes" id="UP001163603"/>
    </source>
</evidence>
<reference evidence="2" key="1">
    <citation type="journal article" date="2023" name="G3 (Bethesda)">
        <title>Genome assembly and association tests identify interacting loci associated with vigor, precocity, and sex in interspecific pistachio rootstocks.</title>
        <authorList>
            <person name="Palmer W."/>
            <person name="Jacygrad E."/>
            <person name="Sagayaradj S."/>
            <person name="Cavanaugh K."/>
            <person name="Han R."/>
            <person name="Bertier L."/>
            <person name="Beede B."/>
            <person name="Kafkas S."/>
            <person name="Golino D."/>
            <person name="Preece J."/>
            <person name="Michelmore R."/>
        </authorList>
    </citation>
    <scope>NUCLEOTIDE SEQUENCE [LARGE SCALE GENOMIC DNA]</scope>
</reference>
<organism evidence="1 2">
    <name type="scientific">Pistacia integerrima</name>
    <dbReference type="NCBI Taxonomy" id="434235"/>
    <lineage>
        <taxon>Eukaryota</taxon>
        <taxon>Viridiplantae</taxon>
        <taxon>Streptophyta</taxon>
        <taxon>Embryophyta</taxon>
        <taxon>Tracheophyta</taxon>
        <taxon>Spermatophyta</taxon>
        <taxon>Magnoliopsida</taxon>
        <taxon>eudicotyledons</taxon>
        <taxon>Gunneridae</taxon>
        <taxon>Pentapetalae</taxon>
        <taxon>rosids</taxon>
        <taxon>malvids</taxon>
        <taxon>Sapindales</taxon>
        <taxon>Anacardiaceae</taxon>
        <taxon>Pistacia</taxon>
    </lineage>
</organism>
<keyword evidence="2" id="KW-1185">Reference proteome</keyword>
<evidence type="ECO:0000313" key="1">
    <source>
        <dbReference type="EMBL" id="KAJ0049445.1"/>
    </source>
</evidence>
<name>A0ACC0ZD90_9ROSI</name>
<dbReference type="Proteomes" id="UP001163603">
    <property type="component" value="Chromosome 2"/>
</dbReference>
<dbReference type="EMBL" id="CM047737">
    <property type="protein sequence ID" value="KAJ0049445.1"/>
    <property type="molecule type" value="Genomic_DNA"/>
</dbReference>
<comment type="caution">
    <text evidence="1">The sequence shown here is derived from an EMBL/GenBank/DDBJ whole genome shotgun (WGS) entry which is preliminary data.</text>
</comment>
<protein>
    <submittedName>
        <fullName evidence="1">Uncharacterized protein</fullName>
    </submittedName>
</protein>